<dbReference type="SUPFAM" id="SSF53474">
    <property type="entry name" value="alpha/beta-Hydrolases"/>
    <property type="match status" value="1"/>
</dbReference>
<evidence type="ECO:0000256" key="4">
    <source>
        <dbReference type="ARBA" id="ARBA00022729"/>
    </source>
</evidence>
<dbReference type="Gene3D" id="3.40.50.1820">
    <property type="entry name" value="alpha/beta hydrolase"/>
    <property type="match status" value="1"/>
</dbReference>
<dbReference type="EMBL" id="CP045644">
    <property type="protein sequence ID" value="QFZ87611.1"/>
    <property type="molecule type" value="Genomic_DNA"/>
</dbReference>
<dbReference type="AlphaFoldDB" id="A0A5Q0MD89"/>
<dbReference type="Pfam" id="PF07519">
    <property type="entry name" value="Tannase"/>
    <property type="match status" value="1"/>
</dbReference>
<dbReference type="Proteomes" id="UP000326780">
    <property type="component" value="Chromosome"/>
</dbReference>
<feature type="region of interest" description="Disordered" evidence="8">
    <location>
        <begin position="531"/>
        <end position="581"/>
    </location>
</feature>
<keyword evidence="2" id="KW-0719">Serine esterase</keyword>
<protein>
    <submittedName>
        <fullName evidence="9">Tannase/feruloyl esterase family alpha/beta hydrolase</fullName>
    </submittedName>
</protein>
<proteinExistence type="inferred from homology"/>
<feature type="compositionally biased region" description="Pro residues" evidence="8">
    <location>
        <begin position="24"/>
        <end position="40"/>
    </location>
</feature>
<sequence>MTLVACGGGGDTSSPGFAFLPPLATTPPSSPPTTAGPPVAPTGLPQLTAAIGAEFKGACGDLTAFTYDKVTLTSATVAAAGAQKVAGRDIAAHCVVTGKMNERVSAVDGQTYAIGFQMRLPLSWNGRYLYQGNGGTDGSVSAAVGSVGSGGPLTNALDRGFAVISSDAGHSAAQNPLFGLDPQARIDYGYGAVKSLTPMAKALIKAAYGKGPDRSYIGGTSNGGRHAMVAAARFANDYDGVLANSPGFNLPRAAAAQLYTAQQFHKVATDPLDLETGFTQQERNLVAQKILDKCDALDGSADGLVQDIEACRPAFNLFADVPTCAGARDGSCLTGAQKSAIDAMYFGPVNSRGERLYATQPYDPGLVGSGWASWKFSSSVGAARDPVAVGIIFQTPPDSTILADTRSFAFNYNFDLDFPKLFATNATYTEDSISFMTPPSASKLGTLRDRGGKMIVVQGASDGVFSIDDTKRWYDELNAENEGKAAGFARFYRVPGMNHSSGGVSTDQYDALAVLVDWVEKGIAPDRIIATARGPGNPGGANSAVPASWTPDRTRPLCPYPQVARYNGSGDSERAESFSCK</sequence>
<comment type="similarity">
    <text evidence="1">Belongs to the tannase family.</text>
</comment>
<evidence type="ECO:0000256" key="5">
    <source>
        <dbReference type="ARBA" id="ARBA00022801"/>
    </source>
</evidence>
<evidence type="ECO:0000256" key="2">
    <source>
        <dbReference type="ARBA" id="ARBA00022487"/>
    </source>
</evidence>
<name>A0A5Q0MD89_VARPD</name>
<keyword evidence="7" id="KW-1015">Disulfide bond</keyword>
<dbReference type="InterPro" id="IPR029058">
    <property type="entry name" value="AB_hydrolase_fold"/>
</dbReference>
<evidence type="ECO:0000313" key="10">
    <source>
        <dbReference type="Proteomes" id="UP000326780"/>
    </source>
</evidence>
<dbReference type="GO" id="GO:0052689">
    <property type="term" value="F:carboxylic ester hydrolase activity"/>
    <property type="evidence" value="ECO:0007669"/>
    <property type="project" value="UniProtKB-KW"/>
</dbReference>
<evidence type="ECO:0000256" key="7">
    <source>
        <dbReference type="ARBA" id="ARBA00023157"/>
    </source>
</evidence>
<dbReference type="InterPro" id="IPR011118">
    <property type="entry name" value="Tannase/feruloyl_esterase"/>
</dbReference>
<reference evidence="9 10" key="1">
    <citation type="submission" date="2019-10" db="EMBL/GenBank/DDBJ databases">
        <title>Complete genome sequence of Variovorax paradoxus 5C-2.</title>
        <authorList>
            <person name="Gogoleva N.E."/>
            <person name="Balkin A.S."/>
        </authorList>
    </citation>
    <scope>NUCLEOTIDE SEQUENCE [LARGE SCALE GENOMIC DNA]</scope>
    <source>
        <strain evidence="9 10">5C-2</strain>
    </source>
</reference>
<evidence type="ECO:0000313" key="9">
    <source>
        <dbReference type="EMBL" id="QFZ87611.1"/>
    </source>
</evidence>
<keyword evidence="3" id="KW-0479">Metal-binding</keyword>
<evidence type="ECO:0000256" key="6">
    <source>
        <dbReference type="ARBA" id="ARBA00022837"/>
    </source>
</evidence>
<feature type="compositionally biased region" description="Basic and acidic residues" evidence="8">
    <location>
        <begin position="571"/>
        <end position="581"/>
    </location>
</feature>
<keyword evidence="4" id="KW-0732">Signal</keyword>
<evidence type="ECO:0000256" key="3">
    <source>
        <dbReference type="ARBA" id="ARBA00022723"/>
    </source>
</evidence>
<gene>
    <name evidence="9" type="ORF">GFK26_15055</name>
</gene>
<accession>A0A5Q0MD89</accession>
<evidence type="ECO:0000256" key="8">
    <source>
        <dbReference type="SAM" id="MobiDB-lite"/>
    </source>
</evidence>
<keyword evidence="6" id="KW-0106">Calcium</keyword>
<feature type="region of interest" description="Disordered" evidence="8">
    <location>
        <begin position="17"/>
        <end position="40"/>
    </location>
</feature>
<dbReference type="GO" id="GO:0046872">
    <property type="term" value="F:metal ion binding"/>
    <property type="evidence" value="ECO:0007669"/>
    <property type="project" value="UniProtKB-KW"/>
</dbReference>
<evidence type="ECO:0000256" key="1">
    <source>
        <dbReference type="ARBA" id="ARBA00006249"/>
    </source>
</evidence>
<dbReference type="PANTHER" id="PTHR33938">
    <property type="entry name" value="FERULOYL ESTERASE B-RELATED"/>
    <property type="match status" value="1"/>
</dbReference>
<dbReference type="PANTHER" id="PTHR33938:SF15">
    <property type="entry name" value="FERULOYL ESTERASE B-RELATED"/>
    <property type="match status" value="1"/>
</dbReference>
<keyword evidence="5 9" id="KW-0378">Hydrolase</keyword>
<organism evidence="9 10">
    <name type="scientific">Variovorax paradoxus</name>
    <dbReference type="NCBI Taxonomy" id="34073"/>
    <lineage>
        <taxon>Bacteria</taxon>
        <taxon>Pseudomonadati</taxon>
        <taxon>Pseudomonadota</taxon>
        <taxon>Betaproteobacteria</taxon>
        <taxon>Burkholderiales</taxon>
        <taxon>Comamonadaceae</taxon>
        <taxon>Variovorax</taxon>
    </lineage>
</organism>